<proteinExistence type="predicted"/>
<dbReference type="GO" id="GO:0000329">
    <property type="term" value="C:fungal-type vacuole membrane"/>
    <property type="evidence" value="ECO:0007669"/>
    <property type="project" value="InterPro"/>
</dbReference>
<comment type="caution">
    <text evidence="2">The sequence shown here is derived from an EMBL/GenBank/DDBJ whole genome shotgun (WGS) entry which is preliminary data.</text>
</comment>
<gene>
    <name evidence="2" type="ORF">ABOM_001520</name>
</gene>
<organism evidence="2 3">
    <name type="scientific">Aspergillus bombycis</name>
    <dbReference type="NCBI Taxonomy" id="109264"/>
    <lineage>
        <taxon>Eukaryota</taxon>
        <taxon>Fungi</taxon>
        <taxon>Dikarya</taxon>
        <taxon>Ascomycota</taxon>
        <taxon>Pezizomycotina</taxon>
        <taxon>Eurotiomycetes</taxon>
        <taxon>Eurotiomycetidae</taxon>
        <taxon>Eurotiales</taxon>
        <taxon>Aspergillaceae</taxon>
        <taxon>Aspergillus</taxon>
    </lineage>
</organism>
<keyword evidence="1" id="KW-0472">Membrane</keyword>
<dbReference type="Pfam" id="PF12505">
    <property type="entry name" value="DUF3712"/>
    <property type="match status" value="1"/>
</dbReference>
<evidence type="ECO:0000313" key="3">
    <source>
        <dbReference type="Proteomes" id="UP000179179"/>
    </source>
</evidence>
<dbReference type="GeneID" id="34444910"/>
<keyword evidence="1" id="KW-0812">Transmembrane</keyword>
<accession>A0A1F8ADR6</accession>
<dbReference type="EMBL" id="LYCR01000006">
    <property type="protein sequence ID" value="OGM49896.1"/>
    <property type="molecule type" value="Genomic_DNA"/>
</dbReference>
<reference evidence="2 3" key="1">
    <citation type="journal article" date="2016" name="Genome Biol. Evol.">
        <title>Draft genome sequence of an aflatoxigenic Aspergillus species, A. bombycis.</title>
        <authorList>
            <person name="Moore G.G."/>
            <person name="Mack B.M."/>
            <person name="Beltz S.B."/>
            <person name="Gilbert M.K."/>
        </authorList>
    </citation>
    <scope>NUCLEOTIDE SEQUENCE [LARGE SCALE GENOMIC DNA]</scope>
    <source>
        <strain evidence="3">NRRL 26010</strain>
    </source>
</reference>
<keyword evidence="1" id="KW-1133">Transmembrane helix</keyword>
<dbReference type="AlphaFoldDB" id="A0A1F8ADR6"/>
<feature type="transmembrane region" description="Helical" evidence="1">
    <location>
        <begin position="51"/>
        <end position="75"/>
    </location>
</feature>
<dbReference type="InterPro" id="IPR022185">
    <property type="entry name" value="DUF3712"/>
</dbReference>
<keyword evidence="3" id="KW-1185">Reference proteome</keyword>
<protein>
    <submittedName>
        <fullName evidence="2">Uncharacterized protein</fullName>
    </submittedName>
</protein>
<dbReference type="OrthoDB" id="10039566at2759"/>
<dbReference type="InterPro" id="IPR046368">
    <property type="entry name" value="Tag1"/>
</dbReference>
<evidence type="ECO:0000313" key="2">
    <source>
        <dbReference type="EMBL" id="OGM49896.1"/>
    </source>
</evidence>
<sequence>MAEKYLEKDTRATKLSSLDAQIEHVENTGSEVPGQRKKVAKLKIQRHFRRFWFCYVLGGVVFLAIFLPLFFIYIIPAIAQRVVDDTSLPVYAARILDPTPDSVSFSIDTSLKIPAGLSVRIDPFSLSLFNRDVKPMVPFIDVSLDGYNLKGTTEMSISSNNTAVLDRAQFVQALTKAVYSKRFILSAKGSTTGHLGALKAGITLDKDVELDGLDKLSGFSIDAARLILPAEEDGTNLRGTATLPNHSVVTFALGNVTLNLKTADIIIGQGYLENVVLKPGNNTMPLRATLNIRTVLENLIDIVGAQASALMDGKLEISASGNSTVYNGKHIPYFEEVLNNLTITARVPIMTILSDTLAGLRNSGLLDGLNGAMGSAGGLLGNVANLSNILGD</sequence>
<dbReference type="RefSeq" id="XP_022393613.1">
    <property type="nucleotide sequence ID" value="XM_022528650.1"/>
</dbReference>
<dbReference type="PANTHER" id="PTHR35895:SF2">
    <property type="match status" value="1"/>
</dbReference>
<dbReference type="Proteomes" id="UP000179179">
    <property type="component" value="Unassembled WGS sequence"/>
</dbReference>
<evidence type="ECO:0000256" key="1">
    <source>
        <dbReference type="SAM" id="Phobius"/>
    </source>
</evidence>
<dbReference type="STRING" id="109264.A0A1F8ADR6"/>
<dbReference type="PANTHER" id="PTHR35895">
    <property type="entry name" value="CHROMOSOME 16, WHOLE GENOME SHOTGUN SEQUENCE"/>
    <property type="match status" value="1"/>
</dbReference>
<name>A0A1F8ADR6_9EURO</name>